<keyword evidence="7" id="KW-1185">Reference proteome</keyword>
<evidence type="ECO:0000256" key="4">
    <source>
        <dbReference type="SAM" id="SignalP"/>
    </source>
</evidence>
<dbReference type="PANTHER" id="PTHR30329">
    <property type="entry name" value="STATOR ELEMENT OF FLAGELLAR MOTOR COMPLEX"/>
    <property type="match status" value="1"/>
</dbReference>
<dbReference type="Gene3D" id="3.30.1330.60">
    <property type="entry name" value="OmpA-like domain"/>
    <property type="match status" value="1"/>
</dbReference>
<comment type="caution">
    <text evidence="6">The sequence shown here is derived from an EMBL/GenBank/DDBJ whole genome shotgun (WGS) entry which is preliminary data.</text>
</comment>
<dbReference type="InterPro" id="IPR006664">
    <property type="entry name" value="OMP_bac"/>
</dbReference>
<name>A0ABS5I844_9GAMM</name>
<evidence type="ECO:0000256" key="2">
    <source>
        <dbReference type="ARBA" id="ARBA00023136"/>
    </source>
</evidence>
<proteinExistence type="predicted"/>
<reference evidence="6 7" key="1">
    <citation type="submission" date="2020-02" db="EMBL/GenBank/DDBJ databases">
        <title>Shewanella WXL01 sp. nov., a marine bacterium isolated from green algae in Luhuitou Fringing Reef (Northern South China Sea).</title>
        <authorList>
            <person name="Wang X."/>
        </authorList>
    </citation>
    <scope>NUCLEOTIDE SEQUENCE [LARGE SCALE GENOMIC DNA]</scope>
    <source>
        <strain evidence="6 7">MCCC 1A01895</strain>
    </source>
</reference>
<evidence type="ECO:0000313" key="6">
    <source>
        <dbReference type="EMBL" id="MBR9729490.1"/>
    </source>
</evidence>
<dbReference type="SUPFAM" id="SSF103088">
    <property type="entry name" value="OmpA-like"/>
    <property type="match status" value="1"/>
</dbReference>
<dbReference type="InterPro" id="IPR036737">
    <property type="entry name" value="OmpA-like_sf"/>
</dbReference>
<evidence type="ECO:0000313" key="7">
    <source>
        <dbReference type="Proteomes" id="UP000811844"/>
    </source>
</evidence>
<feature type="domain" description="OmpA-like" evidence="5">
    <location>
        <begin position="172"/>
        <end position="289"/>
    </location>
</feature>
<accession>A0ABS5I844</accession>
<evidence type="ECO:0000256" key="3">
    <source>
        <dbReference type="PROSITE-ProRule" id="PRU00473"/>
    </source>
</evidence>
<dbReference type="InterPro" id="IPR041544">
    <property type="entry name" value="MotY_N"/>
</dbReference>
<protein>
    <submittedName>
        <fullName evidence="6">OmpA family protein</fullName>
    </submittedName>
</protein>
<keyword evidence="2 3" id="KW-0472">Membrane</keyword>
<dbReference type="Pfam" id="PF00691">
    <property type="entry name" value="OmpA"/>
    <property type="match status" value="1"/>
</dbReference>
<sequence length="290" mass="32726">MWRNLILTLSILMSFSANAQLRQYVATLENSSWKVSESSPVECKLEHNIPGYGTALFTSHSGKDMNMLFTLDMWLKPDAVTNAKLVSMAPQWRPGLNSREITKLTYQREFDGEVPKKAAWAMLNELSQGMVPTFYYADWYDPTSKVAVGISSVNFNGKYKEFRSCLANLLPFSFDDIAFTVLNYKDGGTELTHFSTQQLKRVQQYLAYDKDIELVLVDAYTDSYGGHSVNQRVSDKRARSVKDILVASGIDQTRITTNGHGEKRHVAGNTLAADRQINRRVVIKITKSNS</sequence>
<dbReference type="EMBL" id="JAAIKR010000021">
    <property type="protein sequence ID" value="MBR9729490.1"/>
    <property type="molecule type" value="Genomic_DNA"/>
</dbReference>
<comment type="subcellular location">
    <subcellularLocation>
        <location evidence="1">Cell outer membrane</location>
    </subcellularLocation>
</comment>
<dbReference type="Gene3D" id="2.60.40.2540">
    <property type="match status" value="1"/>
</dbReference>
<dbReference type="RefSeq" id="WP_153666247.1">
    <property type="nucleotide sequence ID" value="NZ_JAAIKR010000021.1"/>
</dbReference>
<dbReference type="CDD" id="cd07185">
    <property type="entry name" value="OmpA_C-like"/>
    <property type="match status" value="1"/>
</dbReference>
<dbReference type="PRINTS" id="PR01021">
    <property type="entry name" value="OMPADOMAIN"/>
</dbReference>
<dbReference type="PRINTS" id="PR01023">
    <property type="entry name" value="NAFLGMOTY"/>
</dbReference>
<dbReference type="PANTHER" id="PTHR30329:SF17">
    <property type="entry name" value="LIPOPROTEIN YFIB-RELATED"/>
    <property type="match status" value="1"/>
</dbReference>
<evidence type="ECO:0000256" key="1">
    <source>
        <dbReference type="ARBA" id="ARBA00004442"/>
    </source>
</evidence>
<evidence type="ECO:0000259" key="5">
    <source>
        <dbReference type="PROSITE" id="PS51123"/>
    </source>
</evidence>
<dbReference type="InterPro" id="IPR006665">
    <property type="entry name" value="OmpA-like"/>
</dbReference>
<dbReference type="InterPro" id="IPR050330">
    <property type="entry name" value="Bact_OuterMem_StrucFunc"/>
</dbReference>
<feature type="chain" id="PRO_5045757203" evidence="4">
    <location>
        <begin position="20"/>
        <end position="290"/>
    </location>
</feature>
<dbReference type="Pfam" id="PF18393">
    <property type="entry name" value="MotY_N"/>
    <property type="match status" value="1"/>
</dbReference>
<dbReference type="PROSITE" id="PS51123">
    <property type="entry name" value="OMPA_2"/>
    <property type="match status" value="1"/>
</dbReference>
<gene>
    <name evidence="6" type="ORF">G3R48_16080</name>
</gene>
<dbReference type="Proteomes" id="UP000811844">
    <property type="component" value="Unassembled WGS sequence"/>
</dbReference>
<organism evidence="6 7">
    <name type="scientific">Shewanella intestini</name>
    <dbReference type="NCBI Taxonomy" id="2017544"/>
    <lineage>
        <taxon>Bacteria</taxon>
        <taxon>Pseudomonadati</taxon>
        <taxon>Pseudomonadota</taxon>
        <taxon>Gammaproteobacteria</taxon>
        <taxon>Alteromonadales</taxon>
        <taxon>Shewanellaceae</taxon>
        <taxon>Shewanella</taxon>
    </lineage>
</organism>
<keyword evidence="4" id="KW-0732">Signal</keyword>
<feature type="signal peptide" evidence="4">
    <location>
        <begin position="1"/>
        <end position="19"/>
    </location>
</feature>